<sequence>MHGDNFQYPGPWYSVGPSHTPVFASFGGRVLLELSIFCHKLQTWLQLLVLNPHLLLDFRRLFQIIMFLCKHHRQHTGPPRNPSIVSVQSLSTPTNVSLPFPVSLSQITRIGLPQTLLSSMPLPMFGISPSPIPNQRLTSLGFSSGQNKAPATIKMSIGPNNMGPRAPPVVPPIRPVSLHQQPYAAFKPPRPNMSMMPRFGTFPPH</sequence>
<organism evidence="1 2">
    <name type="scientific">Canavalia gladiata</name>
    <name type="common">Sword bean</name>
    <name type="synonym">Dolichos gladiatus</name>
    <dbReference type="NCBI Taxonomy" id="3824"/>
    <lineage>
        <taxon>Eukaryota</taxon>
        <taxon>Viridiplantae</taxon>
        <taxon>Streptophyta</taxon>
        <taxon>Embryophyta</taxon>
        <taxon>Tracheophyta</taxon>
        <taxon>Spermatophyta</taxon>
        <taxon>Magnoliopsida</taxon>
        <taxon>eudicotyledons</taxon>
        <taxon>Gunneridae</taxon>
        <taxon>Pentapetalae</taxon>
        <taxon>rosids</taxon>
        <taxon>fabids</taxon>
        <taxon>Fabales</taxon>
        <taxon>Fabaceae</taxon>
        <taxon>Papilionoideae</taxon>
        <taxon>50 kb inversion clade</taxon>
        <taxon>NPAAA clade</taxon>
        <taxon>indigoferoid/millettioid clade</taxon>
        <taxon>Phaseoleae</taxon>
        <taxon>Canavalia</taxon>
    </lineage>
</organism>
<dbReference type="Proteomes" id="UP001367508">
    <property type="component" value="Unassembled WGS sequence"/>
</dbReference>
<comment type="caution">
    <text evidence="1">The sequence shown here is derived from an EMBL/GenBank/DDBJ whole genome shotgun (WGS) entry which is preliminary data.</text>
</comment>
<gene>
    <name evidence="1" type="ORF">VNO77_19146</name>
</gene>
<evidence type="ECO:0000313" key="2">
    <source>
        <dbReference type="Proteomes" id="UP001367508"/>
    </source>
</evidence>
<dbReference type="EMBL" id="JAYMYQ010000004">
    <property type="protein sequence ID" value="KAK7338533.1"/>
    <property type="molecule type" value="Genomic_DNA"/>
</dbReference>
<keyword evidence="2" id="KW-1185">Reference proteome</keyword>
<reference evidence="1 2" key="1">
    <citation type="submission" date="2024-01" db="EMBL/GenBank/DDBJ databases">
        <title>The genomes of 5 underutilized Papilionoideae crops provide insights into root nodulation and disease resistanc.</title>
        <authorList>
            <person name="Jiang F."/>
        </authorList>
    </citation>
    <scope>NUCLEOTIDE SEQUENCE [LARGE SCALE GENOMIC DNA]</scope>
    <source>
        <strain evidence="1">LVBAO_FW01</strain>
        <tissue evidence="1">Leaves</tissue>
    </source>
</reference>
<accession>A0AAN9LQU4</accession>
<protein>
    <submittedName>
        <fullName evidence="1">Uncharacterized protein</fullName>
    </submittedName>
</protein>
<proteinExistence type="predicted"/>
<evidence type="ECO:0000313" key="1">
    <source>
        <dbReference type="EMBL" id="KAK7338533.1"/>
    </source>
</evidence>
<dbReference type="AlphaFoldDB" id="A0AAN9LQU4"/>
<name>A0AAN9LQU4_CANGL</name>